<protein>
    <submittedName>
        <fullName evidence="1">Uncharacterized protein</fullName>
    </submittedName>
</protein>
<evidence type="ECO:0000313" key="2">
    <source>
        <dbReference type="Proteomes" id="UP000231371"/>
    </source>
</evidence>
<gene>
    <name evidence="1" type="ORF">COV89_01225</name>
</gene>
<organism evidence="1 2">
    <name type="scientific">Candidatus Shapirobacteria bacterium CG11_big_fil_rev_8_21_14_0_20_40_12</name>
    <dbReference type="NCBI Taxonomy" id="1974889"/>
    <lineage>
        <taxon>Bacteria</taxon>
        <taxon>Candidatus Shapironibacteriota</taxon>
    </lineage>
</organism>
<comment type="caution">
    <text evidence="1">The sequence shown here is derived from an EMBL/GenBank/DDBJ whole genome shotgun (WGS) entry which is preliminary data.</text>
</comment>
<accession>A0A2H0KIT1</accession>
<proteinExistence type="predicted"/>
<dbReference type="AlphaFoldDB" id="A0A2H0KIT1"/>
<reference evidence="1 2" key="1">
    <citation type="submission" date="2017-09" db="EMBL/GenBank/DDBJ databases">
        <title>Depth-based differentiation of microbial function through sediment-hosted aquifers and enrichment of novel symbionts in the deep terrestrial subsurface.</title>
        <authorList>
            <person name="Probst A.J."/>
            <person name="Ladd B."/>
            <person name="Jarett J.K."/>
            <person name="Geller-Mcgrath D.E."/>
            <person name="Sieber C.M."/>
            <person name="Emerson J.B."/>
            <person name="Anantharaman K."/>
            <person name="Thomas B.C."/>
            <person name="Malmstrom R."/>
            <person name="Stieglmeier M."/>
            <person name="Klingl A."/>
            <person name="Woyke T."/>
            <person name="Ryan C.M."/>
            <person name="Banfield J.F."/>
        </authorList>
    </citation>
    <scope>NUCLEOTIDE SEQUENCE [LARGE SCALE GENOMIC DNA]</scope>
    <source>
        <strain evidence="1">CG11_big_fil_rev_8_21_14_0_20_40_12</strain>
    </source>
</reference>
<sequence length="213" mass="23505">MKQTTVLCVLAFVSVLTSINLKIVMDLKMSQSVLRETIMDLAEKPPVEKVVKETVVVEKIVEVTRVATAEDLAGHVVLPTSVWCNYRVTFVGASNEDLHWVTVFEEKRGVTFNSYSPLAAGIVRVGTNFPCPDKLVIWLERGNPWGGTGRSIEISLPDEGFTVVEVCLATGEVAVVYPSEEKLDECVLRLFPFPALSCLFCPFDSAQDSFAFI</sequence>
<dbReference type="EMBL" id="PCVI01000021">
    <property type="protein sequence ID" value="PIQ70284.1"/>
    <property type="molecule type" value="Genomic_DNA"/>
</dbReference>
<evidence type="ECO:0000313" key="1">
    <source>
        <dbReference type="EMBL" id="PIQ70284.1"/>
    </source>
</evidence>
<name>A0A2H0KIT1_9BACT</name>
<dbReference type="Proteomes" id="UP000231371">
    <property type="component" value="Unassembled WGS sequence"/>
</dbReference>